<evidence type="ECO:0000313" key="1">
    <source>
        <dbReference type="EMBL" id="ASN70682.1"/>
    </source>
</evidence>
<dbReference type="EMBL" id="MF417915">
    <property type="protein sequence ID" value="ASN70909.1"/>
    <property type="molecule type" value="Genomic_DNA"/>
</dbReference>
<evidence type="ECO:0000313" key="9">
    <source>
        <dbReference type="EMBL" id="ASN71150.1"/>
    </source>
</evidence>
<dbReference type="EMBL" id="MF417911">
    <property type="protein sequence ID" value="ASN70686.1"/>
    <property type="molecule type" value="Genomic_DNA"/>
</dbReference>
<reference evidence="7" key="1">
    <citation type="submission" date="2017-06" db="EMBL/GenBank/DDBJ databases">
        <title>Novel phages from South African skin metaviromes.</title>
        <authorList>
            <person name="van Zyl L.J."/>
            <person name="Abrahams Y."/>
            <person name="Stander E.A."/>
            <person name="Kirby B.M."/>
            <person name="Clavaud C."/>
            <person name="Farcet C."/>
            <person name="Breton L."/>
            <person name="Trindade M.I."/>
        </authorList>
    </citation>
    <scope>NUCLEOTIDE SEQUENCE</scope>
</reference>
<evidence type="ECO:0000313" key="2">
    <source>
        <dbReference type="EMBL" id="ASN70686.1"/>
    </source>
</evidence>
<accession>A0A2H4JAH3</accession>
<evidence type="ECO:0000313" key="7">
    <source>
        <dbReference type="EMBL" id="ASN70983.1"/>
    </source>
</evidence>
<dbReference type="EMBL" id="MF417913">
    <property type="protein sequence ID" value="ASN70791.1"/>
    <property type="molecule type" value="Genomic_DNA"/>
</dbReference>
<sequence length="82" mass="9442">MFMSLERCKACGREPELIDDRLVYYVRCTNHRAPWPVVYGDNHRHIDHIDDDVAAQAAIDAVDWVAAKTSAINNWNSEQMKP</sequence>
<gene>
    <name evidence="3" type="ORF">10AX4_18</name>
    <name evidence="9" type="ORF">10F8_6</name>
    <name evidence="1" type="ORF">2AX5_52</name>
    <name evidence="8" type="ORF">7F17_48</name>
    <name evidence="7" type="ORF">7S13_42</name>
    <name evidence="6" type="ORF">8AX8_21</name>
    <name evidence="5" type="ORF">8S2_13</name>
    <name evidence="2" type="ORF">9AX3_3</name>
    <name evidence="4" type="ORF">9S2_5</name>
</gene>
<evidence type="ECO:0000313" key="4">
    <source>
        <dbReference type="EMBL" id="ASN70791.1"/>
    </source>
</evidence>
<dbReference type="EMBL" id="MF417914">
    <property type="protein sequence ID" value="ASN70849.1"/>
    <property type="molecule type" value="Genomic_DNA"/>
</dbReference>
<dbReference type="EMBL" id="MF417910">
    <property type="protein sequence ID" value="ASN70682.1"/>
    <property type="molecule type" value="Genomic_DNA"/>
</dbReference>
<evidence type="ECO:0000313" key="3">
    <source>
        <dbReference type="EMBL" id="ASN70754.1"/>
    </source>
</evidence>
<proteinExistence type="predicted"/>
<evidence type="ECO:0000313" key="6">
    <source>
        <dbReference type="EMBL" id="ASN70909.1"/>
    </source>
</evidence>
<dbReference type="EMBL" id="MF417916">
    <property type="protein sequence ID" value="ASN70983.1"/>
    <property type="molecule type" value="Genomic_DNA"/>
</dbReference>
<evidence type="ECO:0000313" key="8">
    <source>
        <dbReference type="EMBL" id="ASN71090.1"/>
    </source>
</evidence>
<organism evidence="7">
    <name type="scientific">uncultured Caudovirales phage</name>
    <dbReference type="NCBI Taxonomy" id="2100421"/>
    <lineage>
        <taxon>Viruses</taxon>
        <taxon>Duplodnaviria</taxon>
        <taxon>Heunggongvirae</taxon>
        <taxon>Uroviricota</taxon>
        <taxon>Caudoviricetes</taxon>
        <taxon>Peduoviridae</taxon>
        <taxon>Maltschvirus</taxon>
        <taxon>Maltschvirus maltsch</taxon>
    </lineage>
</organism>
<dbReference type="EMBL" id="MF417920">
    <property type="protein sequence ID" value="ASN71150.1"/>
    <property type="molecule type" value="Genomic_DNA"/>
</dbReference>
<evidence type="ECO:0000313" key="5">
    <source>
        <dbReference type="EMBL" id="ASN70849.1"/>
    </source>
</evidence>
<dbReference type="EMBL" id="MF417918">
    <property type="protein sequence ID" value="ASN71090.1"/>
    <property type="molecule type" value="Genomic_DNA"/>
</dbReference>
<protein>
    <submittedName>
        <fullName evidence="7">Uncharacterized protein</fullName>
    </submittedName>
</protein>
<dbReference type="EMBL" id="MF417912">
    <property type="protein sequence ID" value="ASN70754.1"/>
    <property type="molecule type" value="Genomic_DNA"/>
</dbReference>
<name>A0A2H4JAH3_9CAUD</name>